<dbReference type="PANTHER" id="PTHR19328:SF75">
    <property type="entry name" value="ALDOSE SUGAR DEHYDROGENASE YLII"/>
    <property type="match status" value="1"/>
</dbReference>
<evidence type="ECO:0000259" key="2">
    <source>
        <dbReference type="Pfam" id="PF07995"/>
    </source>
</evidence>
<feature type="domain" description="Glucose/Sorbosone dehydrogenase" evidence="2">
    <location>
        <begin position="79"/>
        <end position="405"/>
    </location>
</feature>
<reference evidence="3 4" key="1">
    <citation type="journal article" date="2013" name="Genome Announc.">
        <title>Genome Sequence of Rhizobium lupini HPC(L) Isolated from Saline Desert Soil, Kutch (Gujarat).</title>
        <authorList>
            <person name="Agarwal L."/>
            <person name="Purohit H.J."/>
        </authorList>
    </citation>
    <scope>NUCLEOTIDE SEQUENCE [LARGE SCALE GENOMIC DNA]</scope>
    <source>
        <strain evidence="4">HPC(L)</strain>
    </source>
</reference>
<dbReference type="InterPro" id="IPR012938">
    <property type="entry name" value="Glc/Sorbosone_DH"/>
</dbReference>
<accession>A0ABP2RQC9</accession>
<sequence length="410" mass="43783">MNGSSVIRTRRRIAEQPPRLTQTTAHRRRDDAANDISGIGGTGRNAVVSDSDAGAEHQCGRPGGKRRHPFRHPVRGYVRYPVALAFLPDGRMLVTEKPGRIFLVTQTGEKIALANVPTVAASGQNGLLDIAVAPDFATSSGIYFTYVEPDVGGSRLVLSRARLSMTGNQAALGERTVIWRQTPGGGGGQPGGIIAFSPDGSHLFLSVGDRMQPSTAQDPDQARGKVLRLNLDGSTPSDNPFASRGGVQAQTWTTGHRNPYGLAFAADGRLWLNEMGPRGGDELNLIRQGQNYGWPLVSNGNEYSGADIPDHDTRPEFAAPAVYWTPVIAPAGLAFYEGNLFAPWQGSALIGGLAVRSLVRVAFDANGNPDEVDRWDLGLRVRDVAVAPDGAVWIVEDANPGGLIRLTPRS</sequence>
<organism evidence="3 4">
    <name type="scientific">Bradyrhizobium lupini HPC(L)</name>
    <dbReference type="NCBI Taxonomy" id="1229491"/>
    <lineage>
        <taxon>Bacteria</taxon>
        <taxon>Pseudomonadati</taxon>
        <taxon>Pseudomonadota</taxon>
        <taxon>Alphaproteobacteria</taxon>
        <taxon>Hyphomicrobiales</taxon>
        <taxon>Nitrobacteraceae</taxon>
        <taxon>Bradyrhizobium</taxon>
    </lineage>
</organism>
<dbReference type="PANTHER" id="PTHR19328">
    <property type="entry name" value="HEDGEHOG-INTERACTING PROTEIN"/>
    <property type="match status" value="1"/>
</dbReference>
<comment type="caution">
    <text evidence="3">The sequence shown here is derived from an EMBL/GenBank/DDBJ whole genome shotgun (WGS) entry which is preliminary data.</text>
</comment>
<proteinExistence type="predicted"/>
<feature type="region of interest" description="Disordered" evidence="1">
    <location>
        <begin position="1"/>
        <end position="70"/>
    </location>
</feature>
<evidence type="ECO:0000256" key="1">
    <source>
        <dbReference type="SAM" id="MobiDB-lite"/>
    </source>
</evidence>
<dbReference type="InterPro" id="IPR011042">
    <property type="entry name" value="6-blade_b-propeller_TolB-like"/>
</dbReference>
<protein>
    <submittedName>
        <fullName evidence="3">Glucose dehydrogenase</fullName>
    </submittedName>
</protein>
<dbReference type="Gene3D" id="2.120.10.30">
    <property type="entry name" value="TolB, C-terminal domain"/>
    <property type="match status" value="1"/>
</dbReference>
<dbReference type="Pfam" id="PF07995">
    <property type="entry name" value="GSDH"/>
    <property type="match status" value="1"/>
</dbReference>
<dbReference type="Proteomes" id="UP000017668">
    <property type="component" value="Unassembled WGS sequence"/>
</dbReference>
<dbReference type="RefSeq" id="WP_006699293.1">
    <property type="nucleotide sequence ID" value="NZ_AMQQ01000023.1"/>
</dbReference>
<evidence type="ECO:0000313" key="4">
    <source>
        <dbReference type="Proteomes" id="UP000017668"/>
    </source>
</evidence>
<dbReference type="SUPFAM" id="SSF50952">
    <property type="entry name" value="Soluble quinoprotein glucose dehydrogenase"/>
    <property type="match status" value="1"/>
</dbReference>
<keyword evidence="4" id="KW-1185">Reference proteome</keyword>
<name>A0ABP2RQC9_RHILU</name>
<gene>
    <name evidence="3" type="ORF">C241_16658</name>
</gene>
<evidence type="ECO:0000313" key="3">
    <source>
        <dbReference type="EMBL" id="EKJ94915.1"/>
    </source>
</evidence>
<dbReference type="InterPro" id="IPR011041">
    <property type="entry name" value="Quinoprot_gluc/sorb_DH_b-prop"/>
</dbReference>
<dbReference type="EMBL" id="AMQQ01000023">
    <property type="protein sequence ID" value="EKJ94915.1"/>
    <property type="molecule type" value="Genomic_DNA"/>
</dbReference>